<dbReference type="Pfam" id="PF03480">
    <property type="entry name" value="DctP"/>
    <property type="match status" value="1"/>
</dbReference>
<feature type="chain" id="PRO_5047395273" description="Extracellular solute-binding protein (Family 7)" evidence="2">
    <location>
        <begin position="28"/>
        <end position="133"/>
    </location>
</feature>
<keyword evidence="4" id="KW-1185">Reference proteome</keyword>
<evidence type="ECO:0000256" key="1">
    <source>
        <dbReference type="ARBA" id="ARBA00022729"/>
    </source>
</evidence>
<keyword evidence="1 2" id="KW-0732">Signal</keyword>
<dbReference type="NCBIfam" id="NF037995">
    <property type="entry name" value="TRAP_S1"/>
    <property type="match status" value="1"/>
</dbReference>
<evidence type="ECO:0000256" key="2">
    <source>
        <dbReference type="SAM" id="SignalP"/>
    </source>
</evidence>
<reference evidence="3 4" key="1">
    <citation type="submission" date="2021-12" db="EMBL/GenBank/DDBJ databases">
        <title>Complete genome sequence of Phytobacter diazotrophicus TA9734.</title>
        <authorList>
            <person name="Kubota H."/>
            <person name="Nakayama Y."/>
            <person name="Ariyoshi T."/>
        </authorList>
    </citation>
    <scope>NUCLEOTIDE SEQUENCE [LARGE SCALE GENOMIC DNA]</scope>
    <source>
        <strain evidence="3 4">TA9734</strain>
    </source>
</reference>
<proteinExistence type="predicted"/>
<dbReference type="EMBL" id="AP025334">
    <property type="protein sequence ID" value="BDD48843.1"/>
    <property type="molecule type" value="Genomic_DNA"/>
</dbReference>
<feature type="signal peptide" evidence="2">
    <location>
        <begin position="1"/>
        <end position="27"/>
    </location>
</feature>
<dbReference type="PANTHER" id="PTHR33376:SF2">
    <property type="entry name" value="DICARBOXYLATE-BINDING PERIPLASMIC PROTEIN"/>
    <property type="match status" value="1"/>
</dbReference>
<dbReference type="InterPro" id="IPR038404">
    <property type="entry name" value="TRAP_DctP_sf"/>
</dbReference>
<dbReference type="Proteomes" id="UP001320460">
    <property type="component" value="Chromosome"/>
</dbReference>
<dbReference type="PANTHER" id="PTHR33376">
    <property type="match status" value="1"/>
</dbReference>
<name>A0ABM7VP94_9ENTR</name>
<evidence type="ECO:0000313" key="3">
    <source>
        <dbReference type="EMBL" id="BDD48843.1"/>
    </source>
</evidence>
<evidence type="ECO:0000313" key="4">
    <source>
        <dbReference type="Proteomes" id="UP001320460"/>
    </source>
</evidence>
<accession>A0ABM7VP94</accession>
<gene>
    <name evidence="3" type="ORF">PDTA9734_03300</name>
</gene>
<sequence>MKTTFKPLLAALCLSTVSLLSVSAVNAQTIKAADVHPEGYPNIVAVQNMGEKLKQQTDGKLEIKVFPGGVLGDEKQMIEQAQMGAIDMIRVSMAPVAAILPDIEVFTLPYVFRDEDHMHKVIDAISVNRLAIS</sequence>
<protein>
    <recommendedName>
        <fullName evidence="5">Extracellular solute-binding protein (Family 7)</fullName>
    </recommendedName>
</protein>
<evidence type="ECO:0008006" key="5">
    <source>
        <dbReference type="Google" id="ProtNLM"/>
    </source>
</evidence>
<dbReference type="Gene3D" id="3.40.190.170">
    <property type="entry name" value="Bacterial extracellular solute-binding protein, family 7"/>
    <property type="match status" value="1"/>
</dbReference>
<dbReference type="InterPro" id="IPR018389">
    <property type="entry name" value="DctP_fam"/>
</dbReference>
<organism evidence="3 4">
    <name type="scientific">Phytobacter diazotrophicus</name>
    <dbReference type="NCBI Taxonomy" id="395631"/>
    <lineage>
        <taxon>Bacteria</taxon>
        <taxon>Pseudomonadati</taxon>
        <taxon>Pseudomonadota</taxon>
        <taxon>Gammaproteobacteria</taxon>
        <taxon>Enterobacterales</taxon>
        <taxon>Enterobacteriaceae</taxon>
        <taxon>Phytobacter</taxon>
    </lineage>
</organism>